<dbReference type="GO" id="GO:0005737">
    <property type="term" value="C:cytoplasm"/>
    <property type="evidence" value="ECO:0007669"/>
    <property type="project" value="TreeGrafter"/>
</dbReference>
<gene>
    <name evidence="2" type="ORF">N8I77_003674</name>
</gene>
<dbReference type="EMBL" id="JAUJFL010000002">
    <property type="protein sequence ID" value="KAK2610224.1"/>
    <property type="molecule type" value="Genomic_DNA"/>
</dbReference>
<dbReference type="InterPro" id="IPR036291">
    <property type="entry name" value="NAD(P)-bd_dom_sf"/>
</dbReference>
<reference evidence="2" key="1">
    <citation type="submission" date="2023-06" db="EMBL/GenBank/DDBJ databases">
        <authorList>
            <person name="Noh H."/>
        </authorList>
    </citation>
    <scope>NUCLEOTIDE SEQUENCE</scope>
    <source>
        <strain evidence="2">DUCC20226</strain>
    </source>
</reference>
<protein>
    <recommendedName>
        <fullName evidence="1">NAD-dependent epimerase/dehydratase domain-containing protein</fullName>
    </recommendedName>
</protein>
<organism evidence="2 3">
    <name type="scientific">Phomopsis amygdali</name>
    <name type="common">Fusicoccum amygdali</name>
    <dbReference type="NCBI Taxonomy" id="1214568"/>
    <lineage>
        <taxon>Eukaryota</taxon>
        <taxon>Fungi</taxon>
        <taxon>Dikarya</taxon>
        <taxon>Ascomycota</taxon>
        <taxon>Pezizomycotina</taxon>
        <taxon>Sordariomycetes</taxon>
        <taxon>Sordariomycetidae</taxon>
        <taxon>Diaporthales</taxon>
        <taxon>Diaporthaceae</taxon>
        <taxon>Diaporthe</taxon>
    </lineage>
</organism>
<dbReference type="InterPro" id="IPR001509">
    <property type="entry name" value="Epimerase_deHydtase"/>
</dbReference>
<dbReference type="PANTHER" id="PTHR48079">
    <property type="entry name" value="PROTEIN YEEZ"/>
    <property type="match status" value="1"/>
</dbReference>
<evidence type="ECO:0000313" key="3">
    <source>
        <dbReference type="Proteomes" id="UP001265746"/>
    </source>
</evidence>
<accession>A0AAD9W551</accession>
<dbReference type="Pfam" id="PF01370">
    <property type="entry name" value="Epimerase"/>
    <property type="match status" value="1"/>
</dbReference>
<dbReference type="InterPro" id="IPR051783">
    <property type="entry name" value="NAD(P)-dependent_oxidoreduct"/>
</dbReference>
<keyword evidence="3" id="KW-1185">Reference proteome</keyword>
<evidence type="ECO:0000259" key="1">
    <source>
        <dbReference type="Pfam" id="PF01370"/>
    </source>
</evidence>
<dbReference type="Proteomes" id="UP001265746">
    <property type="component" value="Unassembled WGS sequence"/>
</dbReference>
<dbReference type="GO" id="GO:0004029">
    <property type="term" value="F:aldehyde dehydrogenase (NAD+) activity"/>
    <property type="evidence" value="ECO:0007669"/>
    <property type="project" value="TreeGrafter"/>
</dbReference>
<feature type="domain" description="NAD-dependent epimerase/dehydratase" evidence="1">
    <location>
        <begin position="159"/>
        <end position="243"/>
    </location>
</feature>
<evidence type="ECO:0000313" key="2">
    <source>
        <dbReference type="EMBL" id="KAK2610224.1"/>
    </source>
</evidence>
<comment type="caution">
    <text evidence="2">The sequence shown here is derived from an EMBL/GenBank/DDBJ whole genome shotgun (WGS) entry which is preliminary data.</text>
</comment>
<name>A0AAD9W551_PHOAM</name>
<proteinExistence type="predicted"/>
<dbReference type="SUPFAM" id="SSF51735">
    <property type="entry name" value="NAD(P)-binding Rossmann-fold domains"/>
    <property type="match status" value="1"/>
</dbReference>
<dbReference type="Gene3D" id="3.40.50.720">
    <property type="entry name" value="NAD(P)-binding Rossmann-like Domain"/>
    <property type="match status" value="1"/>
</dbReference>
<sequence length="345" mass="38095">MRRYVGGTVFNTLVTAHPDYNITVLLREPKASFYEKYPSVKVIQGNFEDFQVLKDAASKADIVVHSIKEDLLWKVANGLTQDHGDSDHETAVKALLAGVTERAAASLPAFYIHLSGTGIIVEWDNLGELHPKVWSDIDDIDAIWSFPSEKLHRNTESLIQEAWTSHGDRLRTAIVCPPIIHGRGTGTGRIDGGFYTWLYDESVKKGATFYLGSGSNVYSRVHVADVAQVFLKLIESAARGGQGAEWGREGYYFLTSEEISQKAIAEATGKILKRKELIATEEAKQVSLEELDSMLGHIPFPGVARLLFGSNSRSSPDRASKVLSYEPRGLSFLDILEDDLARAAQ</sequence>
<dbReference type="PANTHER" id="PTHR48079:SF6">
    <property type="entry name" value="NAD(P)-BINDING DOMAIN-CONTAINING PROTEIN-RELATED"/>
    <property type="match status" value="1"/>
</dbReference>
<dbReference type="AlphaFoldDB" id="A0AAD9W551"/>